<keyword evidence="5" id="KW-1185">Reference proteome</keyword>
<evidence type="ECO:0000259" key="3">
    <source>
        <dbReference type="PROSITE" id="PS51471"/>
    </source>
</evidence>
<keyword evidence="2" id="KW-0560">Oxidoreductase</keyword>
<dbReference type="Gene3D" id="2.60.120.330">
    <property type="entry name" value="B-lactam Antibiotic, Isopenicillin N Synthase, Chain"/>
    <property type="match status" value="1"/>
</dbReference>
<dbReference type="EMBL" id="JAPVEB010000011">
    <property type="protein sequence ID" value="KAJ5254546.1"/>
    <property type="molecule type" value="Genomic_DNA"/>
</dbReference>
<dbReference type="PRINTS" id="PR00682">
    <property type="entry name" value="IPNSYNTHASE"/>
</dbReference>
<name>A0ABQ8W219_PENCH</name>
<keyword evidence="2" id="KW-0408">Iron</keyword>
<proteinExistence type="inferred from homology"/>
<gene>
    <name evidence="4" type="ORF">N7505_011755</name>
</gene>
<dbReference type="Proteomes" id="UP001220256">
    <property type="component" value="Unassembled WGS sequence"/>
</dbReference>
<dbReference type="InterPro" id="IPR005123">
    <property type="entry name" value="Oxoglu/Fe-dep_dioxygenase_dom"/>
</dbReference>
<protein>
    <recommendedName>
        <fullName evidence="3">Fe2OG dioxygenase domain-containing protein</fullName>
    </recommendedName>
</protein>
<dbReference type="Pfam" id="PF14226">
    <property type="entry name" value="DIOX_N"/>
    <property type="match status" value="1"/>
</dbReference>
<evidence type="ECO:0000256" key="1">
    <source>
        <dbReference type="ARBA" id="ARBA00008056"/>
    </source>
</evidence>
<reference evidence="4 5" key="1">
    <citation type="journal article" date="2023" name="IMA Fungus">
        <title>Comparative genomic study of the Penicillium genus elucidates a diverse pangenome and 15 lateral gene transfer events.</title>
        <authorList>
            <person name="Petersen C."/>
            <person name="Sorensen T."/>
            <person name="Nielsen M.R."/>
            <person name="Sondergaard T.E."/>
            <person name="Sorensen J.L."/>
            <person name="Fitzpatrick D.A."/>
            <person name="Frisvad J.C."/>
            <person name="Nielsen K.L."/>
        </authorList>
    </citation>
    <scope>NUCLEOTIDE SEQUENCE [LARGE SCALE GENOMIC DNA]</scope>
    <source>
        <strain evidence="4 5">IBT 3361</strain>
    </source>
</reference>
<organism evidence="4 5">
    <name type="scientific">Penicillium chrysogenum</name>
    <name type="common">Penicillium notatum</name>
    <dbReference type="NCBI Taxonomy" id="5076"/>
    <lineage>
        <taxon>Eukaryota</taxon>
        <taxon>Fungi</taxon>
        <taxon>Dikarya</taxon>
        <taxon>Ascomycota</taxon>
        <taxon>Pezizomycotina</taxon>
        <taxon>Eurotiomycetes</taxon>
        <taxon>Eurotiomycetidae</taxon>
        <taxon>Eurotiales</taxon>
        <taxon>Aspergillaceae</taxon>
        <taxon>Penicillium</taxon>
        <taxon>Penicillium chrysogenum species complex</taxon>
    </lineage>
</organism>
<dbReference type="InterPro" id="IPR044861">
    <property type="entry name" value="IPNS-like_FE2OG_OXY"/>
</dbReference>
<feature type="domain" description="Fe2OG dioxygenase" evidence="3">
    <location>
        <begin position="182"/>
        <end position="299"/>
    </location>
</feature>
<dbReference type="Pfam" id="PF03171">
    <property type="entry name" value="2OG-FeII_Oxy"/>
    <property type="match status" value="1"/>
</dbReference>
<keyword evidence="2" id="KW-0479">Metal-binding</keyword>
<dbReference type="PROSITE" id="PS51471">
    <property type="entry name" value="FE2OG_OXY"/>
    <property type="match status" value="1"/>
</dbReference>
<comment type="caution">
    <text evidence="4">The sequence shown here is derived from an EMBL/GenBank/DDBJ whole genome shotgun (WGS) entry which is preliminary data.</text>
</comment>
<dbReference type="PANTHER" id="PTHR47990">
    <property type="entry name" value="2-OXOGLUTARATE (2OG) AND FE(II)-DEPENDENT OXYGENASE SUPERFAMILY PROTEIN-RELATED"/>
    <property type="match status" value="1"/>
</dbReference>
<dbReference type="SUPFAM" id="SSF51197">
    <property type="entry name" value="Clavaminate synthase-like"/>
    <property type="match status" value="1"/>
</dbReference>
<dbReference type="InterPro" id="IPR027443">
    <property type="entry name" value="IPNS-like_sf"/>
</dbReference>
<sequence length="335" mass="37972">MASTKSPNIPVVDFAGWNTESNRQQIAQDIVAACKNVGFVYIVNHSLPESMLDEAFSWSRLFFELPQDEKLKAPHPEGWAVHRGYSWPGLEKVSQAMSTGNDKDKVDQLREVTDIKESYDIGSDENTAQPNQWLPEYSLPGFRDFMLRFYWECFRVGGEVLQALAVGLELDENHLLEKHSGHNNQPRLLHYPPIPAEAIETERAARCPAHTDWSSITLLFQDDCGGLEVEDVSSHGTFISATPIKNAIVMNAGDLLQRWSNDLLRSTSHRVTLPPLPDRFKGTERMTRRRFSIPYFMSPDSDSVIECIPCFGEGAAKYEPITQAKYNQMRASMQY</sequence>
<dbReference type="InterPro" id="IPR050231">
    <property type="entry name" value="Iron_ascorbate_oxido_reductase"/>
</dbReference>
<dbReference type="InterPro" id="IPR026992">
    <property type="entry name" value="DIOX_N"/>
</dbReference>
<evidence type="ECO:0000313" key="4">
    <source>
        <dbReference type="EMBL" id="KAJ5254546.1"/>
    </source>
</evidence>
<evidence type="ECO:0000256" key="2">
    <source>
        <dbReference type="RuleBase" id="RU003682"/>
    </source>
</evidence>
<comment type="similarity">
    <text evidence="1 2">Belongs to the iron/ascorbate-dependent oxidoreductase family.</text>
</comment>
<evidence type="ECO:0000313" key="5">
    <source>
        <dbReference type="Proteomes" id="UP001220256"/>
    </source>
</evidence>
<accession>A0ABQ8W219</accession>